<protein>
    <submittedName>
        <fullName evidence="1">Uncharacterized protein</fullName>
    </submittedName>
</protein>
<dbReference type="AlphaFoldDB" id="A0A0E9RUN2"/>
<reference evidence="1" key="2">
    <citation type="journal article" date="2015" name="Fish Shellfish Immunol.">
        <title>Early steps in the European eel (Anguilla anguilla)-Vibrio vulnificus interaction in the gills: Role of the RtxA13 toxin.</title>
        <authorList>
            <person name="Callol A."/>
            <person name="Pajuelo D."/>
            <person name="Ebbesson L."/>
            <person name="Teles M."/>
            <person name="MacKenzie S."/>
            <person name="Amaro C."/>
        </authorList>
    </citation>
    <scope>NUCLEOTIDE SEQUENCE</scope>
</reference>
<name>A0A0E9RUN2_ANGAN</name>
<accession>A0A0E9RUN2</accession>
<organism evidence="1">
    <name type="scientific">Anguilla anguilla</name>
    <name type="common">European freshwater eel</name>
    <name type="synonym">Muraena anguilla</name>
    <dbReference type="NCBI Taxonomy" id="7936"/>
    <lineage>
        <taxon>Eukaryota</taxon>
        <taxon>Metazoa</taxon>
        <taxon>Chordata</taxon>
        <taxon>Craniata</taxon>
        <taxon>Vertebrata</taxon>
        <taxon>Euteleostomi</taxon>
        <taxon>Actinopterygii</taxon>
        <taxon>Neopterygii</taxon>
        <taxon>Teleostei</taxon>
        <taxon>Anguilliformes</taxon>
        <taxon>Anguillidae</taxon>
        <taxon>Anguilla</taxon>
    </lineage>
</organism>
<dbReference type="EMBL" id="GBXM01076362">
    <property type="protein sequence ID" value="JAH32215.1"/>
    <property type="molecule type" value="Transcribed_RNA"/>
</dbReference>
<proteinExistence type="predicted"/>
<evidence type="ECO:0000313" key="1">
    <source>
        <dbReference type="EMBL" id="JAH32215.1"/>
    </source>
</evidence>
<reference evidence="1" key="1">
    <citation type="submission" date="2014-11" db="EMBL/GenBank/DDBJ databases">
        <authorList>
            <person name="Amaro Gonzalez C."/>
        </authorList>
    </citation>
    <scope>NUCLEOTIDE SEQUENCE</scope>
</reference>
<sequence>MCIKPDSNCCLWNMTKRLYDFTLTLLFVHFFERAYSGYY</sequence>